<dbReference type="GO" id="GO:0008010">
    <property type="term" value="F:structural constituent of chitin-based larval cuticle"/>
    <property type="evidence" value="ECO:0007669"/>
    <property type="project" value="TreeGrafter"/>
</dbReference>
<evidence type="ECO:0000313" key="1">
    <source>
        <dbReference type="EMBL" id="KZS13983.1"/>
    </source>
</evidence>
<proteinExistence type="predicted"/>
<dbReference type="InterPro" id="IPR050468">
    <property type="entry name" value="Cuticle_Struct_Prot"/>
</dbReference>
<sequence>MVLHSVPHQIPYAQLPSSTKMKFVICVVFAFAAAKAAPNPSYVQYGTVPVGFQSQYHAQNELGQYAFGYQEPNQVRTETKDAFGIVRGSYTYGNPDGTVVVNNYYADENGFRSSLAPSNGPLLPLVGKAPKMPISHVPIAVAAAPVPVATAPEHVVAPTASVKVEQPTVVKFAGGHVAPVATAPLGINPYGYAYSPYSYPSYHYAPHVSPYGTVVVRSW</sequence>
<accession>A0A0P5ZV57</accession>
<dbReference type="PANTHER" id="PTHR10380">
    <property type="entry name" value="CUTICLE PROTEIN"/>
    <property type="match status" value="1"/>
</dbReference>
<dbReference type="InterPro" id="IPR000618">
    <property type="entry name" value="Insect_cuticle"/>
</dbReference>
<reference evidence="1 2" key="1">
    <citation type="submission" date="2016-03" db="EMBL/GenBank/DDBJ databases">
        <title>EvidentialGene: Evidence-directed Construction of Genes on Genomes.</title>
        <authorList>
            <person name="Gilbert D.G."/>
            <person name="Choi J.-H."/>
            <person name="Mockaitis K."/>
            <person name="Colbourne J."/>
            <person name="Pfrender M."/>
        </authorList>
    </citation>
    <scope>NUCLEOTIDE SEQUENCE [LARGE SCALE GENOMIC DNA]</scope>
    <source>
        <strain evidence="1 2">Xinb3</strain>
        <tissue evidence="1">Complete organism</tissue>
    </source>
</reference>
<comment type="caution">
    <text evidence="1">The sequence shown here is derived from an EMBL/GenBank/DDBJ whole genome shotgun (WGS) entry which is preliminary data.</text>
</comment>
<protein>
    <submittedName>
        <fullName evidence="1">Cuticular-like protein</fullName>
    </submittedName>
</protein>
<evidence type="ECO:0000313" key="2">
    <source>
        <dbReference type="Proteomes" id="UP000076858"/>
    </source>
</evidence>
<gene>
    <name evidence="1" type="ORF">APZ42_020611</name>
</gene>
<dbReference type="PROSITE" id="PS51155">
    <property type="entry name" value="CHIT_BIND_RR_2"/>
    <property type="match status" value="1"/>
</dbReference>
<dbReference type="AlphaFoldDB" id="A0A0P5ZV57"/>
<dbReference type="Proteomes" id="UP000076858">
    <property type="component" value="Unassembled WGS sequence"/>
</dbReference>
<name>A0A0P5ZV57_9CRUS</name>
<dbReference type="STRING" id="35525.A0A0P5ZV57"/>
<dbReference type="PANTHER" id="PTHR10380:SF196">
    <property type="entry name" value="CUTICULAR PROTEIN 72EA"/>
    <property type="match status" value="1"/>
</dbReference>
<dbReference type="Pfam" id="PF00379">
    <property type="entry name" value="Chitin_bind_4"/>
    <property type="match status" value="1"/>
</dbReference>
<dbReference type="GO" id="GO:0062129">
    <property type="term" value="C:chitin-based extracellular matrix"/>
    <property type="evidence" value="ECO:0007669"/>
    <property type="project" value="TreeGrafter"/>
</dbReference>
<keyword evidence="2" id="KW-1185">Reference proteome</keyword>
<organism evidence="1 2">
    <name type="scientific">Daphnia magna</name>
    <dbReference type="NCBI Taxonomy" id="35525"/>
    <lineage>
        <taxon>Eukaryota</taxon>
        <taxon>Metazoa</taxon>
        <taxon>Ecdysozoa</taxon>
        <taxon>Arthropoda</taxon>
        <taxon>Crustacea</taxon>
        <taxon>Branchiopoda</taxon>
        <taxon>Diplostraca</taxon>
        <taxon>Cladocera</taxon>
        <taxon>Anomopoda</taxon>
        <taxon>Daphniidae</taxon>
        <taxon>Daphnia</taxon>
    </lineage>
</organism>
<dbReference type="EMBL" id="LRGB01001005">
    <property type="protein sequence ID" value="KZS13983.1"/>
    <property type="molecule type" value="Genomic_DNA"/>
</dbReference>